<dbReference type="EMBL" id="RAZT01000012">
    <property type="protein sequence ID" value="RKN29247.1"/>
    <property type="molecule type" value="Genomic_DNA"/>
</dbReference>
<protein>
    <recommendedName>
        <fullName evidence="6">DUF2567 domain-containing protein</fullName>
    </recommendedName>
</protein>
<dbReference type="AlphaFoldDB" id="A0A3A9YBX9"/>
<keyword evidence="1" id="KW-0472">Membrane</keyword>
<keyword evidence="1" id="KW-1133">Transmembrane helix</keyword>
<accession>A0A3A9YBX9</accession>
<keyword evidence="4" id="KW-1185">Reference proteome</keyword>
<proteinExistence type="predicted"/>
<feature type="transmembrane region" description="Helical" evidence="1">
    <location>
        <begin position="154"/>
        <end position="176"/>
    </location>
</feature>
<evidence type="ECO:0008006" key="6">
    <source>
        <dbReference type="Google" id="ProtNLM"/>
    </source>
</evidence>
<dbReference type="RefSeq" id="WP_120681976.1">
    <property type="nucleotide sequence ID" value="NZ_RAZS01000010.1"/>
</dbReference>
<evidence type="ECO:0000313" key="2">
    <source>
        <dbReference type="EMBL" id="RKN15807.1"/>
    </source>
</evidence>
<dbReference type="Proteomes" id="UP000271548">
    <property type="component" value="Unassembled WGS sequence"/>
</dbReference>
<sequence length="206" mass="21841">MNTGIDTTGTARRRPHPIVLASSLLLALSGLARLAQVAAEAVSQNVYLRAHERVGTPNGFAALPMVFLMVVGLVVALSALALLALALANLGGWNWTRIVTWALGGVTLAFSGFWLALRLLPSGGADPARDTTDWESVQAIAGRLMPGWVEPVDAVSGFVASPALLVALVLLALPAANAFYRRRRTSPYEPLIVYPDTTLPQPTGHR</sequence>
<name>A0A3A9YBX9_9ACTN</name>
<feature type="transmembrane region" description="Helical" evidence="1">
    <location>
        <begin position="98"/>
        <end position="117"/>
    </location>
</feature>
<dbReference type="EMBL" id="RAZS01000010">
    <property type="protein sequence ID" value="RKN15807.1"/>
    <property type="molecule type" value="Genomic_DNA"/>
</dbReference>
<dbReference type="Proteomes" id="UP000275865">
    <property type="component" value="Unassembled WGS sequence"/>
</dbReference>
<gene>
    <name evidence="3" type="ORF">D7044_23925</name>
    <name evidence="2" type="ORF">D7147_25460</name>
</gene>
<evidence type="ECO:0000256" key="1">
    <source>
        <dbReference type="SAM" id="Phobius"/>
    </source>
</evidence>
<keyword evidence="1" id="KW-0812">Transmembrane</keyword>
<comment type="caution">
    <text evidence="3">The sequence shown here is derived from an EMBL/GenBank/DDBJ whole genome shotgun (WGS) entry which is preliminary data.</text>
</comment>
<feature type="transmembrane region" description="Helical" evidence="1">
    <location>
        <begin position="65"/>
        <end position="86"/>
    </location>
</feature>
<organism evidence="3 5">
    <name type="scientific">Micromonospora musae</name>
    <dbReference type="NCBI Taxonomy" id="1894970"/>
    <lineage>
        <taxon>Bacteria</taxon>
        <taxon>Bacillati</taxon>
        <taxon>Actinomycetota</taxon>
        <taxon>Actinomycetes</taxon>
        <taxon>Micromonosporales</taxon>
        <taxon>Micromonosporaceae</taxon>
        <taxon>Micromonospora</taxon>
    </lineage>
</organism>
<evidence type="ECO:0000313" key="4">
    <source>
        <dbReference type="Proteomes" id="UP000271548"/>
    </source>
</evidence>
<evidence type="ECO:0000313" key="3">
    <source>
        <dbReference type="EMBL" id="RKN29247.1"/>
    </source>
</evidence>
<dbReference type="OrthoDB" id="3403359at2"/>
<evidence type="ECO:0000313" key="5">
    <source>
        <dbReference type="Proteomes" id="UP000275865"/>
    </source>
</evidence>
<reference evidence="4 5" key="1">
    <citation type="submission" date="2018-09" db="EMBL/GenBank/DDBJ databases">
        <title>Micromonospora sp. nov. MS1-9, isolated from a root of Musa sp.</title>
        <authorList>
            <person name="Kuncharoen N."/>
            <person name="Kudo T."/>
            <person name="Ohkuma M."/>
            <person name="Yuki M."/>
            <person name="Tanasupawat S."/>
        </authorList>
    </citation>
    <scope>NUCLEOTIDE SEQUENCE [LARGE SCALE GENOMIC DNA]</scope>
    <source>
        <strain evidence="3 5">MS1-9</strain>
        <strain evidence="2 4">NGC1-4</strain>
    </source>
</reference>